<dbReference type="InterPro" id="IPR014998">
    <property type="entry name" value="DUF1848"/>
</dbReference>
<reference evidence="1 2" key="1">
    <citation type="submission" date="2016-12" db="EMBL/GenBank/DDBJ databases">
        <title>Diversity of luminous bacteria.</title>
        <authorList>
            <person name="Yoshizawa S."/>
            <person name="Kogure K."/>
        </authorList>
    </citation>
    <scope>NUCLEOTIDE SEQUENCE [LARGE SCALE GENOMIC DNA]</scope>
    <source>
        <strain evidence="1 2">ATCC 33715</strain>
    </source>
</reference>
<protein>
    <recommendedName>
        <fullName evidence="3">DUF1848 domain-containing protein</fullName>
    </recommendedName>
</protein>
<evidence type="ECO:0008006" key="3">
    <source>
        <dbReference type="Google" id="ProtNLM"/>
    </source>
</evidence>
<sequence>MNKSKQIISVSRKTDIPAFYSQWFMERIREEVVLTRNPFNYNQVSLIDLSPESVLCFVFWTRNPKPLMKHLDYLDGKGYNYYFQFTITGYRAPLEANNEHPLKSIETFKALSKRLGKERVIWRYDPIILTNLTPIKEHVRLFKKIASELGGYCERVVISFADLDYRKAKNNLNKVDGLIYDDIINHSADLSKLLAELSKIAEDNSLIIETCAEDVDLNQFNIHHGKCIDDKLISRILGFDLFSTKDKSQRKACGCVVSRDIGMYETCLHGCQYCYATNNHEKAKENFKKHNRFSAFLLGEDDDFKEKIAIHKQQKKYKKDEIPTQGSLFD</sequence>
<dbReference type="RefSeq" id="WP_105055960.1">
    <property type="nucleotide sequence ID" value="NZ_CAWNRT010000002.1"/>
</dbReference>
<dbReference type="Pfam" id="PF08902">
    <property type="entry name" value="DUF1848"/>
    <property type="match status" value="1"/>
</dbReference>
<dbReference type="EMBL" id="MSCO01000002">
    <property type="protein sequence ID" value="PQJ84520.1"/>
    <property type="molecule type" value="Genomic_DNA"/>
</dbReference>
<accession>A0A2S7X2S4</accession>
<comment type="caution">
    <text evidence="1">The sequence shown here is derived from an EMBL/GenBank/DDBJ whole genome shotgun (WGS) entry which is preliminary data.</text>
</comment>
<name>A0A2S7X2S4_9GAMM</name>
<dbReference type="OrthoDB" id="9771212at2"/>
<evidence type="ECO:0000313" key="1">
    <source>
        <dbReference type="EMBL" id="PQJ84520.1"/>
    </source>
</evidence>
<evidence type="ECO:0000313" key="2">
    <source>
        <dbReference type="Proteomes" id="UP000239263"/>
    </source>
</evidence>
<organism evidence="1 2">
    <name type="scientific">Aliivibrio sifiae</name>
    <dbReference type="NCBI Taxonomy" id="566293"/>
    <lineage>
        <taxon>Bacteria</taxon>
        <taxon>Pseudomonadati</taxon>
        <taxon>Pseudomonadota</taxon>
        <taxon>Gammaproteobacteria</taxon>
        <taxon>Vibrionales</taxon>
        <taxon>Vibrionaceae</taxon>
        <taxon>Aliivibrio</taxon>
    </lineage>
</organism>
<gene>
    <name evidence="1" type="ORF">BTO22_13440</name>
</gene>
<proteinExistence type="predicted"/>
<dbReference type="AlphaFoldDB" id="A0A2S7X2S4"/>
<dbReference type="Proteomes" id="UP000239263">
    <property type="component" value="Unassembled WGS sequence"/>
</dbReference>